<dbReference type="Proteomes" id="UP001274896">
    <property type="component" value="Unassembled WGS sequence"/>
</dbReference>
<evidence type="ECO:0000313" key="2">
    <source>
        <dbReference type="Proteomes" id="UP001274896"/>
    </source>
</evidence>
<name>A0AAE0UM42_9TELE</name>
<gene>
    <name evidence="1" type="ORF">QTP70_007475</name>
</gene>
<dbReference type="AlphaFoldDB" id="A0AAE0UM42"/>
<comment type="caution">
    <text evidence="1">The sequence shown here is derived from an EMBL/GenBank/DDBJ whole genome shotgun (WGS) entry which is preliminary data.</text>
</comment>
<evidence type="ECO:0000313" key="1">
    <source>
        <dbReference type="EMBL" id="KAK3512384.1"/>
    </source>
</evidence>
<reference evidence="1" key="1">
    <citation type="submission" date="2023-06" db="EMBL/GenBank/DDBJ databases">
        <title>Male Hemibagrus guttatus genome.</title>
        <authorList>
            <person name="Bian C."/>
        </authorList>
    </citation>
    <scope>NUCLEOTIDE SEQUENCE</scope>
    <source>
        <strain evidence="1">Male_cb2023</strain>
        <tissue evidence="1">Muscle</tissue>
    </source>
</reference>
<accession>A0AAE0UM42</accession>
<proteinExistence type="predicted"/>
<keyword evidence="2" id="KW-1185">Reference proteome</keyword>
<organism evidence="1 2">
    <name type="scientific">Hemibagrus guttatus</name>
    <dbReference type="NCBI Taxonomy" id="175788"/>
    <lineage>
        <taxon>Eukaryota</taxon>
        <taxon>Metazoa</taxon>
        <taxon>Chordata</taxon>
        <taxon>Craniata</taxon>
        <taxon>Vertebrata</taxon>
        <taxon>Euteleostomi</taxon>
        <taxon>Actinopterygii</taxon>
        <taxon>Neopterygii</taxon>
        <taxon>Teleostei</taxon>
        <taxon>Ostariophysi</taxon>
        <taxon>Siluriformes</taxon>
        <taxon>Bagridae</taxon>
        <taxon>Hemibagrus</taxon>
    </lineage>
</organism>
<sequence>MRALISRNFTSAHVGPARQISSHLLTLLIKRGSRPQGLQMDFSIE</sequence>
<dbReference type="EMBL" id="JAUCMX010000023">
    <property type="protein sequence ID" value="KAK3512384.1"/>
    <property type="molecule type" value="Genomic_DNA"/>
</dbReference>
<protein>
    <submittedName>
        <fullName evidence="1">Uncharacterized protein</fullName>
    </submittedName>
</protein>